<accession>A0A1W0WXE9</accession>
<dbReference type="SUPFAM" id="SSF52540">
    <property type="entry name" value="P-loop containing nucleoside triphosphate hydrolases"/>
    <property type="match status" value="1"/>
</dbReference>
<comment type="caution">
    <text evidence="1">The sequence shown here is derived from an EMBL/GenBank/DDBJ whole genome shotgun (WGS) entry which is preliminary data.</text>
</comment>
<gene>
    <name evidence="1" type="ORF">BV898_06147</name>
</gene>
<proteinExistence type="predicted"/>
<dbReference type="EMBL" id="MTYJ01000035">
    <property type="protein sequence ID" value="OQV19879.1"/>
    <property type="molecule type" value="Genomic_DNA"/>
</dbReference>
<dbReference type="InterPro" id="IPR027417">
    <property type="entry name" value="P-loop_NTPase"/>
</dbReference>
<dbReference type="Proteomes" id="UP000192578">
    <property type="component" value="Unassembled WGS sequence"/>
</dbReference>
<reference evidence="2" key="1">
    <citation type="submission" date="2017-01" db="EMBL/GenBank/DDBJ databases">
        <title>Comparative genomics of anhydrobiosis in the tardigrade Hypsibius dujardini.</title>
        <authorList>
            <person name="Yoshida Y."/>
            <person name="Koutsovoulos G."/>
            <person name="Laetsch D."/>
            <person name="Stevens L."/>
            <person name="Kumar S."/>
            <person name="Horikawa D."/>
            <person name="Ishino K."/>
            <person name="Komine S."/>
            <person name="Tomita M."/>
            <person name="Blaxter M."/>
            <person name="Arakawa K."/>
        </authorList>
    </citation>
    <scope>NUCLEOTIDE SEQUENCE [LARGE SCALE GENOMIC DNA]</scope>
    <source>
        <strain evidence="2">Z151</strain>
    </source>
</reference>
<evidence type="ECO:0000313" key="2">
    <source>
        <dbReference type="Proteomes" id="UP000192578"/>
    </source>
</evidence>
<name>A0A1W0WXE9_HYPEX</name>
<keyword evidence="2" id="KW-1185">Reference proteome</keyword>
<organism evidence="1 2">
    <name type="scientific">Hypsibius exemplaris</name>
    <name type="common">Freshwater tardigrade</name>
    <dbReference type="NCBI Taxonomy" id="2072580"/>
    <lineage>
        <taxon>Eukaryota</taxon>
        <taxon>Metazoa</taxon>
        <taxon>Ecdysozoa</taxon>
        <taxon>Tardigrada</taxon>
        <taxon>Eutardigrada</taxon>
        <taxon>Parachela</taxon>
        <taxon>Hypsibioidea</taxon>
        <taxon>Hypsibiidae</taxon>
        <taxon>Hypsibius</taxon>
    </lineage>
</organism>
<dbReference type="AlphaFoldDB" id="A0A1W0WXE9"/>
<evidence type="ECO:0008006" key="3">
    <source>
        <dbReference type="Google" id="ProtNLM"/>
    </source>
</evidence>
<dbReference type="OrthoDB" id="66620at2759"/>
<evidence type="ECO:0000313" key="1">
    <source>
        <dbReference type="EMBL" id="OQV19879.1"/>
    </source>
</evidence>
<dbReference type="Gene3D" id="3.40.50.300">
    <property type="entry name" value="P-loop containing nucleotide triphosphate hydrolases"/>
    <property type="match status" value="1"/>
</dbReference>
<sequence>MMERSFAKRPENRWAAAMARMSSPRASISSVASDLMANTRHGSLFVPARNMAETSIPMNPFFETPSIEVEGVSIDTGRRNSAYSANYVTRESVYQPFRRVTLCWDTLNVFKLASEEKLPFMRKTEEVLQATDQLLRSLSGVVNAGDLVVVLGPKRSGKTLLLQALSGYAN</sequence>
<protein>
    <recommendedName>
        <fullName evidence="3">ABC transporter domain-containing protein</fullName>
    </recommendedName>
</protein>